<dbReference type="InterPro" id="IPR011650">
    <property type="entry name" value="Peptidase_M20_dimer"/>
</dbReference>
<dbReference type="KEGG" id="smul:SMUL_2977"/>
<dbReference type="InterPro" id="IPR052030">
    <property type="entry name" value="Peptidase_M20/M20A_hydrolases"/>
</dbReference>
<evidence type="ECO:0000313" key="5">
    <source>
        <dbReference type="Proteomes" id="UP000019322"/>
    </source>
</evidence>
<dbReference type="GO" id="GO:0046872">
    <property type="term" value="F:metal ion binding"/>
    <property type="evidence" value="ECO:0007669"/>
    <property type="project" value="UniProtKB-KW"/>
</dbReference>
<evidence type="ECO:0000256" key="1">
    <source>
        <dbReference type="ARBA" id="ARBA00022801"/>
    </source>
</evidence>
<evidence type="ECO:0000256" key="2">
    <source>
        <dbReference type="PIRSR" id="PIRSR005962-1"/>
    </source>
</evidence>
<dbReference type="GO" id="GO:0005737">
    <property type="term" value="C:cytoplasm"/>
    <property type="evidence" value="ECO:0007669"/>
    <property type="project" value="TreeGrafter"/>
</dbReference>
<dbReference type="GO" id="GO:0071713">
    <property type="term" value="F:para-aminobenzoyl-glutamate hydrolase activity"/>
    <property type="evidence" value="ECO:0007669"/>
    <property type="project" value="TreeGrafter"/>
</dbReference>
<keyword evidence="2" id="KW-0464">Manganese</keyword>
<feature type="binding site" evidence="2">
    <location>
        <position position="340"/>
    </location>
    <ligand>
        <name>Mn(2+)</name>
        <dbReference type="ChEBI" id="CHEBI:29035"/>
        <label>2</label>
    </ligand>
</feature>
<reference evidence="4 5" key="1">
    <citation type="journal article" date="2014" name="Environ. Microbiol.">
        <title>Insights into organohalide respiration and the versatile catabolism of Sulfurospirillum multivorans gained from comparative genomics and physiological studies.</title>
        <authorList>
            <person name="Goris T."/>
            <person name="Schubert T."/>
            <person name="Gadkari J."/>
            <person name="Wubet T."/>
            <person name="Tarkka M."/>
            <person name="Buscot F."/>
            <person name="Adrian L."/>
            <person name="Diekert G."/>
        </authorList>
    </citation>
    <scope>NUCLEOTIDE SEQUENCE [LARGE SCALE GENOMIC DNA]</scope>
    <source>
        <strain evidence="5">DM 12446 / JCM 15788 / NBRC 109480</strain>
    </source>
</reference>
<feature type="binding site" evidence="2">
    <location>
        <position position="85"/>
    </location>
    <ligand>
        <name>Mn(2+)</name>
        <dbReference type="ChEBI" id="CHEBI:29035"/>
        <label>2</label>
    </ligand>
</feature>
<organism evidence="4 5">
    <name type="scientific">Sulfurospirillum multivorans (strain DM 12446 / JCM 15788 / NBRC 109480)</name>
    <dbReference type="NCBI Taxonomy" id="1150621"/>
    <lineage>
        <taxon>Bacteria</taxon>
        <taxon>Pseudomonadati</taxon>
        <taxon>Campylobacterota</taxon>
        <taxon>Epsilonproteobacteria</taxon>
        <taxon>Campylobacterales</taxon>
        <taxon>Sulfurospirillaceae</taxon>
        <taxon>Sulfurospirillum</taxon>
    </lineage>
</organism>
<name>A0AA86DZC7_SULMK</name>
<dbReference type="InterPro" id="IPR002933">
    <property type="entry name" value="Peptidase_M20"/>
</dbReference>
<dbReference type="InterPro" id="IPR036264">
    <property type="entry name" value="Bact_exopeptidase_dim_dom"/>
</dbReference>
<proteinExistence type="predicted"/>
<dbReference type="PANTHER" id="PTHR30575">
    <property type="entry name" value="PEPTIDASE M20"/>
    <property type="match status" value="1"/>
</dbReference>
<dbReference type="Pfam" id="PF01546">
    <property type="entry name" value="Peptidase_M20"/>
    <property type="match status" value="1"/>
</dbReference>
<dbReference type="SUPFAM" id="SSF53187">
    <property type="entry name" value="Zn-dependent exopeptidases"/>
    <property type="match status" value="1"/>
</dbReference>
<dbReference type="AlphaFoldDB" id="A0AA86DZC7"/>
<dbReference type="GO" id="GO:0046657">
    <property type="term" value="P:folic acid catabolic process"/>
    <property type="evidence" value="ECO:0007669"/>
    <property type="project" value="TreeGrafter"/>
</dbReference>
<evidence type="ECO:0000259" key="3">
    <source>
        <dbReference type="Pfam" id="PF07687"/>
    </source>
</evidence>
<accession>A0AA86DZC7</accession>
<gene>
    <name evidence="4" type="ORF">SMUL_2977</name>
</gene>
<dbReference type="InterPro" id="IPR017439">
    <property type="entry name" value="Amidohydrolase"/>
</dbReference>
<sequence>MSRVIELYDYLHTIPELGYQEHKTAAFLADELKKAGFSVTTNIGGTTGVVGVYDSGVKGPVIALRGDIDALGHIVEGKLCAMHTCGHDAHSSMVLAAAEELVKTGAITKGKLKIIFQPAEEIGTGALAMVKGGAIEDVDMIFGLHLRPIEETTMGKATPALYHAASERLKAVFHGVAAHGARPHLGVNAIDAAVAAITAVNAIHLNPTESYSIKATQIIADAGVTNAIPNEATVIWDVRSEFNPTMEKLLEKAKSAIIAGAATVGATVDVSNYFAIPAAEYADEAIDILTKAIIEVYGNEGLCPPIKTAGGEDFHYYIKEKPSIKAGYFGLGCDLTPGLHNPAMKFNKEALEQGKNVLIAATKIAMDR</sequence>
<keyword evidence="2" id="KW-0479">Metal-binding</keyword>
<dbReference type="EMBL" id="CP007201">
    <property type="protein sequence ID" value="AHJ14213.1"/>
    <property type="molecule type" value="Genomic_DNA"/>
</dbReference>
<feature type="binding site" evidence="2">
    <location>
        <position position="121"/>
    </location>
    <ligand>
        <name>Mn(2+)</name>
        <dbReference type="ChEBI" id="CHEBI:29035"/>
        <label>2</label>
    </ligand>
</feature>
<dbReference type="RefSeq" id="WP_025346039.1">
    <property type="nucleotide sequence ID" value="NZ_CP007201.1"/>
</dbReference>
<feature type="binding site" evidence="2">
    <location>
        <position position="87"/>
    </location>
    <ligand>
        <name>Mn(2+)</name>
        <dbReference type="ChEBI" id="CHEBI:29035"/>
        <label>2</label>
    </ligand>
</feature>
<dbReference type="PIRSF" id="PIRSF005962">
    <property type="entry name" value="Pept_M20D_amidohydro"/>
    <property type="match status" value="1"/>
</dbReference>
<keyword evidence="1" id="KW-0378">Hydrolase</keyword>
<feature type="binding site" evidence="2">
    <location>
        <position position="145"/>
    </location>
    <ligand>
        <name>Mn(2+)</name>
        <dbReference type="ChEBI" id="CHEBI:29035"/>
        <label>2</label>
    </ligand>
</feature>
<dbReference type="GO" id="GO:0016805">
    <property type="term" value="F:dipeptidase activity"/>
    <property type="evidence" value="ECO:0007669"/>
    <property type="project" value="TreeGrafter"/>
</dbReference>
<feature type="domain" description="Peptidase M20 dimerisation" evidence="3">
    <location>
        <begin position="170"/>
        <end position="257"/>
    </location>
</feature>
<evidence type="ECO:0000313" key="4">
    <source>
        <dbReference type="EMBL" id="AHJ14213.1"/>
    </source>
</evidence>
<dbReference type="SUPFAM" id="SSF55031">
    <property type="entry name" value="Bacterial exopeptidase dimerisation domain"/>
    <property type="match status" value="1"/>
</dbReference>
<protein>
    <submittedName>
        <fullName evidence="4">Amidohydrolase</fullName>
    </submittedName>
</protein>
<dbReference type="PANTHER" id="PTHR30575:SF3">
    <property type="entry name" value="PEPTIDASE M20 DIMERISATION DOMAIN-CONTAINING PROTEIN"/>
    <property type="match status" value="1"/>
</dbReference>
<comment type="cofactor">
    <cofactor evidence="2">
        <name>Mn(2+)</name>
        <dbReference type="ChEBI" id="CHEBI:29035"/>
    </cofactor>
    <text evidence="2">The Mn(2+) ion enhances activity.</text>
</comment>
<dbReference type="Gene3D" id="3.40.630.10">
    <property type="entry name" value="Zn peptidases"/>
    <property type="match status" value="1"/>
</dbReference>
<dbReference type="Gene3D" id="3.30.70.360">
    <property type="match status" value="1"/>
</dbReference>
<dbReference type="Pfam" id="PF07687">
    <property type="entry name" value="M20_dimer"/>
    <property type="match status" value="1"/>
</dbReference>
<dbReference type="Proteomes" id="UP000019322">
    <property type="component" value="Chromosome"/>
</dbReference>
<dbReference type="NCBIfam" id="TIGR01891">
    <property type="entry name" value="amidohydrolases"/>
    <property type="match status" value="1"/>
</dbReference>